<dbReference type="InterPro" id="IPR007846">
    <property type="entry name" value="RRM_NUP35_dom"/>
</dbReference>
<feature type="compositionally biased region" description="Polar residues" evidence="9">
    <location>
        <begin position="46"/>
        <end position="72"/>
    </location>
</feature>
<keyword evidence="4" id="KW-0653">Protein transport</keyword>
<feature type="compositionally biased region" description="Low complexity" evidence="9">
    <location>
        <begin position="25"/>
        <end position="45"/>
    </location>
</feature>
<dbReference type="GO" id="GO:0044613">
    <property type="term" value="C:nuclear pore central transport channel"/>
    <property type="evidence" value="ECO:0007669"/>
    <property type="project" value="TreeGrafter"/>
</dbReference>
<dbReference type="GO" id="GO:0051028">
    <property type="term" value="P:mRNA transport"/>
    <property type="evidence" value="ECO:0007669"/>
    <property type="project" value="UniProtKB-UniRule"/>
</dbReference>
<dbReference type="GO" id="GO:0017056">
    <property type="term" value="F:structural constituent of nuclear pore"/>
    <property type="evidence" value="ECO:0007669"/>
    <property type="project" value="TreeGrafter"/>
</dbReference>
<dbReference type="GO" id="GO:0003676">
    <property type="term" value="F:nucleic acid binding"/>
    <property type="evidence" value="ECO:0007669"/>
    <property type="project" value="InterPro"/>
</dbReference>
<protein>
    <submittedName>
        <fullName evidence="11">LAMI_0D13146g1_1</fullName>
    </submittedName>
</protein>
<accession>A0A1G4JGS0</accession>
<keyword evidence="6 8" id="KW-0906">Nuclear pore complex</keyword>
<evidence type="ECO:0000256" key="9">
    <source>
        <dbReference type="SAM" id="MobiDB-lite"/>
    </source>
</evidence>
<dbReference type="InterPro" id="IPR012677">
    <property type="entry name" value="Nucleotide-bd_a/b_plait_sf"/>
</dbReference>
<dbReference type="InterPro" id="IPR035979">
    <property type="entry name" value="RBD_domain_sf"/>
</dbReference>
<keyword evidence="12" id="KW-1185">Reference proteome</keyword>
<dbReference type="PANTHER" id="PTHR21527">
    <property type="entry name" value="NUCLEOPORIN NUP35"/>
    <property type="match status" value="1"/>
</dbReference>
<reference evidence="11 12" key="1">
    <citation type="submission" date="2016-03" db="EMBL/GenBank/DDBJ databases">
        <authorList>
            <person name="Devillers H."/>
        </authorList>
    </citation>
    <scope>NUCLEOTIDE SEQUENCE [LARGE SCALE GENOMIC DNA]</scope>
    <source>
        <strain evidence="11">CBS 11717</strain>
    </source>
</reference>
<dbReference type="AlphaFoldDB" id="A0A1G4JGS0"/>
<evidence type="ECO:0000256" key="6">
    <source>
        <dbReference type="ARBA" id="ARBA00023132"/>
    </source>
</evidence>
<name>A0A1G4JGS0_9SACH</name>
<dbReference type="Gene3D" id="3.30.70.330">
    <property type="match status" value="1"/>
</dbReference>
<keyword evidence="7 8" id="KW-0539">Nucleus</keyword>
<evidence type="ECO:0000256" key="2">
    <source>
        <dbReference type="ARBA" id="ARBA00022448"/>
    </source>
</evidence>
<dbReference type="CDD" id="cd12721">
    <property type="entry name" value="RRM_Nup53p_fungi"/>
    <property type="match status" value="1"/>
</dbReference>
<sequence>MSSVFGSSTVQQPNRFSNLTVKFPQNDQQQQQQQNATSLPQQQQNHGQIMLNSTGSASNFFTNEDNTPSWFNNPKKRTIPHSIVKRSAKASTSDNVTSNSHNSDTSDTKADFGSVVFGSRKVADVFGGSNGAPETDLAVSPHILFDTNEAPPTRSMYDWQREDEFGNAIPNIGSGFSTQQSLPPANKRAAVDSTGLRNAFDRLDGQAGINNKINLNSAWSDNSSASTESAVLVFGYPESISNQIIVHFAKFGSILEDFEVLRGASGINAATLRLRSKRNGDKSPHRKYPIFTGDGWIKLTYDSPSAAMRALQENGIVYGGCLVGCVPYNKSAVEQLASCKIEQFDDIGAFNAPSIAPNVNSIGIRQSPFDSMGTPEAAAEMDALEGPGAHAYRLGGRKIEIKDGKSLFAFGGYPGDGTLSKSLEDRMKDQAANKQLNGGIVSKVSNWLFGWNDL</sequence>
<evidence type="ECO:0000256" key="4">
    <source>
        <dbReference type="ARBA" id="ARBA00022927"/>
    </source>
</evidence>
<proteinExistence type="predicted"/>
<dbReference type="SUPFAM" id="SSF54928">
    <property type="entry name" value="RNA-binding domain, RBD"/>
    <property type="match status" value="1"/>
</dbReference>
<evidence type="ECO:0000256" key="3">
    <source>
        <dbReference type="ARBA" id="ARBA00022816"/>
    </source>
</evidence>
<dbReference type="Pfam" id="PF05172">
    <property type="entry name" value="RRM_Nup35"/>
    <property type="match status" value="1"/>
</dbReference>
<evidence type="ECO:0000256" key="1">
    <source>
        <dbReference type="ARBA" id="ARBA00004567"/>
    </source>
</evidence>
<keyword evidence="3 8" id="KW-0509">mRNA transport</keyword>
<gene>
    <name evidence="11" type="ORF">LAMI_0D13146G</name>
</gene>
<dbReference type="GO" id="GO:0044615">
    <property type="term" value="C:nuclear pore nuclear basket"/>
    <property type="evidence" value="ECO:0007669"/>
    <property type="project" value="TreeGrafter"/>
</dbReference>
<feature type="region of interest" description="Disordered" evidence="9">
    <location>
        <begin position="25"/>
        <end position="109"/>
    </location>
</feature>
<dbReference type="PANTHER" id="PTHR21527:SF6">
    <property type="entry name" value="NUCLEOPORIN NUP35"/>
    <property type="match status" value="1"/>
</dbReference>
<keyword evidence="5" id="KW-0811">Translocation</keyword>
<dbReference type="PROSITE" id="PS51472">
    <property type="entry name" value="RRM_NUP35"/>
    <property type="match status" value="1"/>
</dbReference>
<keyword evidence="2 8" id="KW-0813">Transport</keyword>
<dbReference type="STRING" id="1230905.A0A1G4JGS0"/>
<organism evidence="11 12">
    <name type="scientific">Lachancea mirantina</name>
    <dbReference type="NCBI Taxonomy" id="1230905"/>
    <lineage>
        <taxon>Eukaryota</taxon>
        <taxon>Fungi</taxon>
        <taxon>Dikarya</taxon>
        <taxon>Ascomycota</taxon>
        <taxon>Saccharomycotina</taxon>
        <taxon>Saccharomycetes</taxon>
        <taxon>Saccharomycetales</taxon>
        <taxon>Saccharomycetaceae</taxon>
        <taxon>Lachancea</taxon>
    </lineage>
</organism>
<evidence type="ECO:0000256" key="8">
    <source>
        <dbReference type="PROSITE-ProRule" id="PRU00804"/>
    </source>
</evidence>
<dbReference type="OrthoDB" id="1733656at2759"/>
<comment type="subcellular location">
    <subcellularLocation>
        <location evidence="1">Nucleus</location>
        <location evidence="1">Nuclear pore complex</location>
    </subcellularLocation>
</comment>
<dbReference type="GO" id="GO:0006607">
    <property type="term" value="P:NLS-bearing protein import into nucleus"/>
    <property type="evidence" value="ECO:0007669"/>
    <property type="project" value="TreeGrafter"/>
</dbReference>
<evidence type="ECO:0000259" key="10">
    <source>
        <dbReference type="PROSITE" id="PS51472"/>
    </source>
</evidence>
<evidence type="ECO:0000256" key="7">
    <source>
        <dbReference type="ARBA" id="ARBA00023242"/>
    </source>
</evidence>
<evidence type="ECO:0000256" key="5">
    <source>
        <dbReference type="ARBA" id="ARBA00023010"/>
    </source>
</evidence>
<dbReference type="EMBL" id="LT598463">
    <property type="protein sequence ID" value="SCU89322.1"/>
    <property type="molecule type" value="Genomic_DNA"/>
</dbReference>
<dbReference type="GO" id="GO:0005543">
    <property type="term" value="F:phospholipid binding"/>
    <property type="evidence" value="ECO:0007669"/>
    <property type="project" value="TreeGrafter"/>
</dbReference>
<feature type="domain" description="RRM Nup35-type" evidence="10">
    <location>
        <begin position="225"/>
        <end position="335"/>
    </location>
</feature>
<feature type="compositionally biased region" description="Basic residues" evidence="9">
    <location>
        <begin position="74"/>
        <end position="88"/>
    </location>
</feature>
<evidence type="ECO:0000313" key="12">
    <source>
        <dbReference type="Proteomes" id="UP000191024"/>
    </source>
</evidence>
<feature type="compositionally biased region" description="Low complexity" evidence="9">
    <location>
        <begin position="91"/>
        <end position="103"/>
    </location>
</feature>
<dbReference type="Proteomes" id="UP000191024">
    <property type="component" value="Chromosome D"/>
</dbReference>
<dbReference type="GO" id="GO:0006999">
    <property type="term" value="P:nuclear pore organization"/>
    <property type="evidence" value="ECO:0007669"/>
    <property type="project" value="TreeGrafter"/>
</dbReference>
<evidence type="ECO:0000313" key="11">
    <source>
        <dbReference type="EMBL" id="SCU89322.1"/>
    </source>
</evidence>